<dbReference type="CDD" id="cd01741">
    <property type="entry name" value="GATase1_1"/>
    <property type="match status" value="1"/>
</dbReference>
<keyword evidence="2" id="KW-0315">Glutamine amidotransferase</keyword>
<proteinExistence type="predicted"/>
<dbReference type="InterPro" id="IPR017926">
    <property type="entry name" value="GATASE"/>
</dbReference>
<dbReference type="InterPro" id="IPR044992">
    <property type="entry name" value="ChyE-like"/>
</dbReference>
<gene>
    <name evidence="2" type="ORF">KRR39_12570</name>
</gene>
<reference evidence="2" key="1">
    <citation type="submission" date="2021-06" db="EMBL/GenBank/DDBJ databases">
        <title>Complete genome sequence of Nocardioides sp. G188.</title>
        <authorList>
            <person name="Im W.-T."/>
        </authorList>
    </citation>
    <scope>NUCLEOTIDE SEQUENCE</scope>
    <source>
        <strain evidence="2">G188</strain>
    </source>
</reference>
<organism evidence="2 3">
    <name type="scientific">Nocardioides panacis</name>
    <dbReference type="NCBI Taxonomy" id="2849501"/>
    <lineage>
        <taxon>Bacteria</taxon>
        <taxon>Bacillati</taxon>
        <taxon>Actinomycetota</taxon>
        <taxon>Actinomycetes</taxon>
        <taxon>Propionibacteriales</taxon>
        <taxon>Nocardioidaceae</taxon>
        <taxon>Nocardioides</taxon>
    </lineage>
</organism>
<protein>
    <submittedName>
        <fullName evidence="2">Type 1 glutamine amidotransferase</fullName>
    </submittedName>
</protein>
<dbReference type="AlphaFoldDB" id="A0A975SV27"/>
<dbReference type="PROSITE" id="PS51273">
    <property type="entry name" value="GATASE_TYPE_1"/>
    <property type="match status" value="1"/>
</dbReference>
<sequence length="249" mass="26104">MSTLPLLVVEHEAQCPPGWIGEWLVEAGSTIDVRRPYAGDPLPADLTGHAGMVVLGGEMGAYDDADHAWLADVKDLARAAVDDGTPVLGICLGLQLVAVALGGEVDVAPGGQQIGVLDVGWTEAAYDDRLLGPVAARADTPAVQWNNDVVARLPRGAVALARTPGGDLQAARFAPAVWGVQWHPEAGEEIIGPWADNDRDDAVERGVDVDAYVRDVAAARDRLRATWRLLADGFAAVCRDPAAADAAGR</sequence>
<dbReference type="KEGG" id="nps:KRR39_12570"/>
<feature type="domain" description="Glutamine amidotransferase" evidence="1">
    <location>
        <begin position="49"/>
        <end position="187"/>
    </location>
</feature>
<dbReference type="PANTHER" id="PTHR42695">
    <property type="entry name" value="GLUTAMINE AMIDOTRANSFERASE YLR126C-RELATED"/>
    <property type="match status" value="1"/>
</dbReference>
<dbReference type="PANTHER" id="PTHR42695:SF5">
    <property type="entry name" value="GLUTAMINE AMIDOTRANSFERASE YLR126C-RELATED"/>
    <property type="match status" value="1"/>
</dbReference>
<evidence type="ECO:0000259" key="1">
    <source>
        <dbReference type="Pfam" id="PF00117"/>
    </source>
</evidence>
<dbReference type="GO" id="GO:0005829">
    <property type="term" value="C:cytosol"/>
    <property type="evidence" value="ECO:0007669"/>
    <property type="project" value="TreeGrafter"/>
</dbReference>
<evidence type="ECO:0000313" key="3">
    <source>
        <dbReference type="Proteomes" id="UP000683575"/>
    </source>
</evidence>
<accession>A0A975SV27</accession>
<dbReference type="Proteomes" id="UP000683575">
    <property type="component" value="Chromosome"/>
</dbReference>
<dbReference type="EMBL" id="CP077062">
    <property type="protein sequence ID" value="QWZ06430.1"/>
    <property type="molecule type" value="Genomic_DNA"/>
</dbReference>
<name>A0A975SV27_9ACTN</name>
<keyword evidence="3" id="KW-1185">Reference proteome</keyword>
<dbReference type="Pfam" id="PF00117">
    <property type="entry name" value="GATase"/>
    <property type="match status" value="1"/>
</dbReference>
<dbReference type="RefSeq" id="WP_216937343.1">
    <property type="nucleotide sequence ID" value="NZ_CP077062.1"/>
</dbReference>
<evidence type="ECO:0000313" key="2">
    <source>
        <dbReference type="EMBL" id="QWZ06430.1"/>
    </source>
</evidence>